<dbReference type="EMBL" id="LR905026">
    <property type="protein sequence ID" value="CAD7253237.1"/>
    <property type="molecule type" value="Genomic_DNA"/>
</dbReference>
<gene>
    <name evidence="1" type="ORF">DSTB1V02_LOCUS12987</name>
</gene>
<protein>
    <submittedName>
        <fullName evidence="1">Uncharacterized protein</fullName>
    </submittedName>
</protein>
<accession>A0A7R9AFV4</accession>
<keyword evidence="2" id="KW-1185">Reference proteome</keyword>
<name>A0A7R9AFV4_9CRUS</name>
<organism evidence="1">
    <name type="scientific">Darwinula stevensoni</name>
    <dbReference type="NCBI Taxonomy" id="69355"/>
    <lineage>
        <taxon>Eukaryota</taxon>
        <taxon>Metazoa</taxon>
        <taxon>Ecdysozoa</taxon>
        <taxon>Arthropoda</taxon>
        <taxon>Crustacea</taxon>
        <taxon>Oligostraca</taxon>
        <taxon>Ostracoda</taxon>
        <taxon>Podocopa</taxon>
        <taxon>Podocopida</taxon>
        <taxon>Darwinulocopina</taxon>
        <taxon>Darwinuloidea</taxon>
        <taxon>Darwinulidae</taxon>
        <taxon>Darwinula</taxon>
    </lineage>
</organism>
<sequence length="183" mass="19729">MDGREGMETRYNVGDNSDYRPGDLGHHGVFADVQACGNANRLKEGDDSEELEALRLKFEAVSNGFGHLEAFTCWSLMLTTAVDVSASISAYYFSFSALVSGQDMRTHPSPKILLALLASALTIRSVEAAGPSLQACLHACASGTAAVWTFCSSIQSLPVKAACWEVGQGRPTQCKGFCYRYFP</sequence>
<dbReference type="AlphaFoldDB" id="A0A7R9AFV4"/>
<evidence type="ECO:0000313" key="2">
    <source>
        <dbReference type="Proteomes" id="UP000677054"/>
    </source>
</evidence>
<dbReference type="EMBL" id="CAJPEV010005509">
    <property type="protein sequence ID" value="CAG0903232.1"/>
    <property type="molecule type" value="Genomic_DNA"/>
</dbReference>
<dbReference type="Proteomes" id="UP000677054">
    <property type="component" value="Unassembled WGS sequence"/>
</dbReference>
<evidence type="ECO:0000313" key="1">
    <source>
        <dbReference type="EMBL" id="CAD7253237.1"/>
    </source>
</evidence>
<proteinExistence type="predicted"/>
<reference evidence="1" key="1">
    <citation type="submission" date="2020-11" db="EMBL/GenBank/DDBJ databases">
        <authorList>
            <person name="Tran Van P."/>
        </authorList>
    </citation>
    <scope>NUCLEOTIDE SEQUENCE</scope>
</reference>